<gene>
    <name evidence="2" type="ORF">LTR69_008999</name>
</gene>
<feature type="signal peptide" evidence="1">
    <location>
        <begin position="1"/>
        <end position="26"/>
    </location>
</feature>
<comment type="caution">
    <text evidence="2">The sequence shown here is derived from an EMBL/GenBank/DDBJ whole genome shotgun (WGS) entry which is preliminary data.</text>
</comment>
<reference evidence="2 3" key="1">
    <citation type="submission" date="2023-08" db="EMBL/GenBank/DDBJ databases">
        <title>Black Yeasts Isolated from many extreme environments.</title>
        <authorList>
            <person name="Coleine C."/>
            <person name="Stajich J.E."/>
            <person name="Selbmann L."/>
        </authorList>
    </citation>
    <scope>NUCLEOTIDE SEQUENCE [LARGE SCALE GENOMIC DNA]</scope>
    <source>
        <strain evidence="2 3">CCFEE 6328</strain>
    </source>
</reference>
<evidence type="ECO:0000313" key="2">
    <source>
        <dbReference type="EMBL" id="KAK5054384.1"/>
    </source>
</evidence>
<sequence length="246" mass="28006">MKPTLDLSAMLLMIVIWCILIPLCLASSSNASTTSSDLKRRQCVFNATSSLWDCDLLLPTLEQMITRFRDTGHGGGAIPENIVWFYTNFDAGSPTYNFVQLFGWIHAWFDGQGLQSYYIYDGIDQAWRRVQENHIFQNANEIAEHNRDDYPGWDTPHATFWWCFFEAAASAALAPDAVVFTPHNTPWNPDRIWALVEMPALTRNPNIQRIYRVDPRPGAGGCGEEELVWDRGRGDLMLASTWRCPV</sequence>
<keyword evidence="1" id="KW-0732">Signal</keyword>
<accession>A0ABR0J3V6</accession>
<dbReference type="EMBL" id="JAVRRF010000023">
    <property type="protein sequence ID" value="KAK5054384.1"/>
    <property type="molecule type" value="Genomic_DNA"/>
</dbReference>
<evidence type="ECO:0000313" key="3">
    <source>
        <dbReference type="Proteomes" id="UP001345691"/>
    </source>
</evidence>
<name>A0ABR0J3V6_9EURO</name>
<evidence type="ECO:0000256" key="1">
    <source>
        <dbReference type="SAM" id="SignalP"/>
    </source>
</evidence>
<protein>
    <submittedName>
        <fullName evidence="2">Uncharacterized protein</fullName>
    </submittedName>
</protein>
<feature type="chain" id="PRO_5046381906" evidence="1">
    <location>
        <begin position="27"/>
        <end position="246"/>
    </location>
</feature>
<keyword evidence="3" id="KW-1185">Reference proteome</keyword>
<dbReference type="Proteomes" id="UP001345691">
    <property type="component" value="Unassembled WGS sequence"/>
</dbReference>
<organism evidence="2 3">
    <name type="scientific">Exophiala sideris</name>
    <dbReference type="NCBI Taxonomy" id="1016849"/>
    <lineage>
        <taxon>Eukaryota</taxon>
        <taxon>Fungi</taxon>
        <taxon>Dikarya</taxon>
        <taxon>Ascomycota</taxon>
        <taxon>Pezizomycotina</taxon>
        <taxon>Eurotiomycetes</taxon>
        <taxon>Chaetothyriomycetidae</taxon>
        <taxon>Chaetothyriales</taxon>
        <taxon>Herpotrichiellaceae</taxon>
        <taxon>Exophiala</taxon>
    </lineage>
</organism>
<proteinExistence type="predicted"/>